<organism evidence="2 3">
    <name type="scientific">Chaetomium fimeti</name>
    <dbReference type="NCBI Taxonomy" id="1854472"/>
    <lineage>
        <taxon>Eukaryota</taxon>
        <taxon>Fungi</taxon>
        <taxon>Dikarya</taxon>
        <taxon>Ascomycota</taxon>
        <taxon>Pezizomycotina</taxon>
        <taxon>Sordariomycetes</taxon>
        <taxon>Sordariomycetidae</taxon>
        <taxon>Sordariales</taxon>
        <taxon>Chaetomiaceae</taxon>
        <taxon>Chaetomium</taxon>
    </lineage>
</organism>
<evidence type="ECO:0008006" key="4">
    <source>
        <dbReference type="Google" id="ProtNLM"/>
    </source>
</evidence>
<accession>A0AAE0HIH9</accession>
<name>A0AAE0HIH9_9PEZI</name>
<evidence type="ECO:0000256" key="1">
    <source>
        <dbReference type="SAM" id="SignalP"/>
    </source>
</evidence>
<dbReference type="GeneID" id="87834881"/>
<protein>
    <recommendedName>
        <fullName evidence="4">Secreted protein</fullName>
    </recommendedName>
</protein>
<keyword evidence="3" id="KW-1185">Reference proteome</keyword>
<sequence>MRGLSSMWSRFRLASLCLGSWSSAYCAHNSGRTRKWHVEIRRYRWLRGEPGGYLDCRPRSSSDRRGRVAPPHPAIWIRGWFAVVSFGTPSDNKVACLLFAIVYCARD</sequence>
<feature type="signal peptide" evidence="1">
    <location>
        <begin position="1"/>
        <end position="26"/>
    </location>
</feature>
<keyword evidence="1" id="KW-0732">Signal</keyword>
<dbReference type="RefSeq" id="XP_062660701.1">
    <property type="nucleotide sequence ID" value="XM_062797933.1"/>
</dbReference>
<comment type="caution">
    <text evidence="2">The sequence shown here is derived from an EMBL/GenBank/DDBJ whole genome shotgun (WGS) entry which is preliminary data.</text>
</comment>
<evidence type="ECO:0000313" key="3">
    <source>
        <dbReference type="Proteomes" id="UP001278766"/>
    </source>
</evidence>
<dbReference type="AlphaFoldDB" id="A0AAE0HIH9"/>
<gene>
    <name evidence="2" type="ORF">B0H64DRAFT_120010</name>
</gene>
<proteinExistence type="predicted"/>
<evidence type="ECO:0000313" key="2">
    <source>
        <dbReference type="EMBL" id="KAK3297187.1"/>
    </source>
</evidence>
<reference evidence="2" key="2">
    <citation type="submission" date="2023-06" db="EMBL/GenBank/DDBJ databases">
        <authorList>
            <consortium name="Lawrence Berkeley National Laboratory"/>
            <person name="Haridas S."/>
            <person name="Hensen N."/>
            <person name="Bonometti L."/>
            <person name="Westerberg I."/>
            <person name="Brannstrom I.O."/>
            <person name="Guillou S."/>
            <person name="Cros-Aarteil S."/>
            <person name="Calhoun S."/>
            <person name="Kuo A."/>
            <person name="Mondo S."/>
            <person name="Pangilinan J."/>
            <person name="Riley R."/>
            <person name="Labutti K."/>
            <person name="Andreopoulos B."/>
            <person name="Lipzen A."/>
            <person name="Chen C."/>
            <person name="Yanf M."/>
            <person name="Daum C."/>
            <person name="Ng V."/>
            <person name="Clum A."/>
            <person name="Steindorff A."/>
            <person name="Ohm R."/>
            <person name="Martin F."/>
            <person name="Silar P."/>
            <person name="Natvig D."/>
            <person name="Lalanne C."/>
            <person name="Gautier V."/>
            <person name="Ament-Velasquez S.L."/>
            <person name="Kruys A."/>
            <person name="Hutchinson M.I."/>
            <person name="Powell A.J."/>
            <person name="Barry K."/>
            <person name="Miller A.N."/>
            <person name="Grigoriev I.V."/>
            <person name="Debuchy R."/>
            <person name="Gladieux P."/>
            <person name="Thoren M.H."/>
            <person name="Johannesson H."/>
        </authorList>
    </citation>
    <scope>NUCLEOTIDE SEQUENCE</scope>
    <source>
        <strain evidence="2">CBS 168.71</strain>
    </source>
</reference>
<dbReference type="Proteomes" id="UP001278766">
    <property type="component" value="Unassembled WGS sequence"/>
</dbReference>
<dbReference type="EMBL" id="JAUEPN010000003">
    <property type="protein sequence ID" value="KAK3297187.1"/>
    <property type="molecule type" value="Genomic_DNA"/>
</dbReference>
<reference evidence="2" key="1">
    <citation type="journal article" date="2023" name="Mol. Phylogenet. Evol.">
        <title>Genome-scale phylogeny and comparative genomics of the fungal order Sordariales.</title>
        <authorList>
            <person name="Hensen N."/>
            <person name="Bonometti L."/>
            <person name="Westerberg I."/>
            <person name="Brannstrom I.O."/>
            <person name="Guillou S."/>
            <person name="Cros-Aarteil S."/>
            <person name="Calhoun S."/>
            <person name="Haridas S."/>
            <person name="Kuo A."/>
            <person name="Mondo S."/>
            <person name="Pangilinan J."/>
            <person name="Riley R."/>
            <person name="LaButti K."/>
            <person name="Andreopoulos B."/>
            <person name="Lipzen A."/>
            <person name="Chen C."/>
            <person name="Yan M."/>
            <person name="Daum C."/>
            <person name="Ng V."/>
            <person name="Clum A."/>
            <person name="Steindorff A."/>
            <person name="Ohm R.A."/>
            <person name="Martin F."/>
            <person name="Silar P."/>
            <person name="Natvig D.O."/>
            <person name="Lalanne C."/>
            <person name="Gautier V."/>
            <person name="Ament-Velasquez S.L."/>
            <person name="Kruys A."/>
            <person name="Hutchinson M.I."/>
            <person name="Powell A.J."/>
            <person name="Barry K."/>
            <person name="Miller A.N."/>
            <person name="Grigoriev I.V."/>
            <person name="Debuchy R."/>
            <person name="Gladieux P."/>
            <person name="Hiltunen Thoren M."/>
            <person name="Johannesson H."/>
        </authorList>
    </citation>
    <scope>NUCLEOTIDE SEQUENCE</scope>
    <source>
        <strain evidence="2">CBS 168.71</strain>
    </source>
</reference>
<feature type="chain" id="PRO_5042079222" description="Secreted protein" evidence="1">
    <location>
        <begin position="27"/>
        <end position="107"/>
    </location>
</feature>